<name>A0A1Q2LG14_9HELI</name>
<dbReference type="InterPro" id="IPR017938">
    <property type="entry name" value="Riboflavin_synthase-like_b-brl"/>
</dbReference>
<dbReference type="EC" id="2.5.1.9" evidence="4 9"/>
<dbReference type="InterPro" id="IPR001783">
    <property type="entry name" value="Lumazine-bd"/>
</dbReference>
<dbReference type="CDD" id="cd00402">
    <property type="entry name" value="Riboflavin_synthase_like"/>
    <property type="match status" value="1"/>
</dbReference>
<evidence type="ECO:0000256" key="3">
    <source>
        <dbReference type="ARBA" id="ARBA00004887"/>
    </source>
</evidence>
<dbReference type="NCBIfam" id="NF006767">
    <property type="entry name" value="PRK09289.1"/>
    <property type="match status" value="1"/>
</dbReference>
<dbReference type="PIRSF" id="PIRSF000498">
    <property type="entry name" value="Riboflavin_syn_A"/>
    <property type="match status" value="1"/>
</dbReference>
<comment type="catalytic activity">
    <reaction evidence="1">
        <text>2 6,7-dimethyl-8-(1-D-ribityl)lumazine + H(+) = 5-amino-6-(D-ribitylamino)uracil + riboflavin</text>
        <dbReference type="Rhea" id="RHEA:20772"/>
        <dbReference type="ChEBI" id="CHEBI:15378"/>
        <dbReference type="ChEBI" id="CHEBI:15934"/>
        <dbReference type="ChEBI" id="CHEBI:57986"/>
        <dbReference type="ChEBI" id="CHEBI:58201"/>
        <dbReference type="EC" id="2.5.1.9"/>
    </reaction>
</comment>
<evidence type="ECO:0000256" key="10">
    <source>
        <dbReference type="PROSITE-ProRule" id="PRU00524"/>
    </source>
</evidence>
<dbReference type="Gene3D" id="2.40.30.20">
    <property type="match status" value="2"/>
</dbReference>
<organism evidence="12 13">
    <name type="scientific">Helicobacter bilis</name>
    <dbReference type="NCBI Taxonomy" id="37372"/>
    <lineage>
        <taxon>Bacteria</taxon>
        <taxon>Pseudomonadati</taxon>
        <taxon>Campylobacterota</taxon>
        <taxon>Epsilonproteobacteria</taxon>
        <taxon>Campylobacterales</taxon>
        <taxon>Helicobacteraceae</taxon>
        <taxon>Helicobacter</taxon>
    </lineage>
</organism>
<dbReference type="AlphaFoldDB" id="A0A1Q2LG14"/>
<feature type="repeat" description="Lumazine-binding" evidence="10">
    <location>
        <begin position="88"/>
        <end position="184"/>
    </location>
</feature>
<dbReference type="RefSeq" id="WP_005217136.1">
    <property type="nucleotide sequence ID" value="NZ_CABKOK010000001.1"/>
</dbReference>
<dbReference type="InterPro" id="IPR023366">
    <property type="entry name" value="ATP_synth_asu-like_sf"/>
</dbReference>
<feature type="domain" description="Lumazine-binding" evidence="11">
    <location>
        <begin position="88"/>
        <end position="184"/>
    </location>
</feature>
<feature type="domain" description="Lumazine-binding" evidence="11">
    <location>
        <begin position="1"/>
        <end position="87"/>
    </location>
</feature>
<evidence type="ECO:0000256" key="6">
    <source>
        <dbReference type="ARBA" id="ARBA00022619"/>
    </source>
</evidence>
<keyword evidence="7" id="KW-0808">Transferase</keyword>
<comment type="function">
    <text evidence="2">Catalyzes the dismutation of two molecules of 6,7-dimethyl-8-ribityllumazine, resulting in the formation of riboflavin and 5-amino-6-(D-ribitylamino)uracil.</text>
</comment>
<keyword evidence="6" id="KW-0686">Riboflavin biosynthesis</keyword>
<sequence>MFSGLVRQFAKVRFYRDQILCLESDLNPNIGDSIAVNGACLTAIESTKTHFSVELSKESASLIATENLQGLVHIEPALRLGDGLHGHIVQGHIDSIGVIKSREMQANQHVFHIETTQKALSYMVDKGSVCIDGISLTIHEVQDSSFSLVIIPHTMQNTLFMDYKIGRRVNIETDIITRSIANMFHKYMLTHNNPSKKQAMQDMYDSITLLY</sequence>
<dbReference type="PANTHER" id="PTHR21098">
    <property type="entry name" value="RIBOFLAVIN SYNTHASE ALPHA CHAIN"/>
    <property type="match status" value="1"/>
</dbReference>
<accession>A0A1Q2LG14</accession>
<protein>
    <recommendedName>
        <fullName evidence="5 9">Riboflavin synthase</fullName>
        <ecNumber evidence="4 9">2.5.1.9</ecNumber>
    </recommendedName>
</protein>
<evidence type="ECO:0000256" key="7">
    <source>
        <dbReference type="ARBA" id="ARBA00022679"/>
    </source>
</evidence>
<evidence type="ECO:0000313" key="12">
    <source>
        <dbReference type="EMBL" id="AQQ59047.1"/>
    </source>
</evidence>
<keyword evidence="8" id="KW-0677">Repeat</keyword>
<evidence type="ECO:0000256" key="9">
    <source>
        <dbReference type="NCBIfam" id="TIGR00187"/>
    </source>
</evidence>
<dbReference type="NCBIfam" id="TIGR00187">
    <property type="entry name" value="ribE"/>
    <property type="match status" value="1"/>
</dbReference>
<evidence type="ECO:0000313" key="13">
    <source>
        <dbReference type="Proteomes" id="UP000188298"/>
    </source>
</evidence>
<evidence type="ECO:0000256" key="2">
    <source>
        <dbReference type="ARBA" id="ARBA00002803"/>
    </source>
</evidence>
<proteinExistence type="predicted"/>
<gene>
    <name evidence="12" type="ORF">XJ32_01790</name>
</gene>
<evidence type="ECO:0000256" key="1">
    <source>
        <dbReference type="ARBA" id="ARBA00000968"/>
    </source>
</evidence>
<dbReference type="Proteomes" id="UP000188298">
    <property type="component" value="Chromosome"/>
</dbReference>
<dbReference type="PROSITE" id="PS51177">
    <property type="entry name" value="LUMAZINE_BIND"/>
    <property type="match status" value="2"/>
</dbReference>
<dbReference type="InterPro" id="IPR026017">
    <property type="entry name" value="Lumazine-bd_dom"/>
</dbReference>
<evidence type="ECO:0000256" key="4">
    <source>
        <dbReference type="ARBA" id="ARBA00012827"/>
    </source>
</evidence>
<dbReference type="EMBL" id="CP019645">
    <property type="protein sequence ID" value="AQQ59047.1"/>
    <property type="molecule type" value="Genomic_DNA"/>
</dbReference>
<dbReference type="GO" id="GO:0004746">
    <property type="term" value="F:riboflavin synthase activity"/>
    <property type="evidence" value="ECO:0007669"/>
    <property type="project" value="UniProtKB-UniRule"/>
</dbReference>
<evidence type="ECO:0000256" key="5">
    <source>
        <dbReference type="ARBA" id="ARBA00013950"/>
    </source>
</evidence>
<comment type="pathway">
    <text evidence="3">Cofactor biosynthesis; riboflavin biosynthesis; riboflavin from 2-hydroxy-3-oxobutyl phosphate and 5-amino-6-(D-ribitylamino)uracil: step 2/2.</text>
</comment>
<feature type="repeat" description="Lumazine-binding" evidence="10">
    <location>
        <begin position="1"/>
        <end position="87"/>
    </location>
</feature>
<dbReference type="FunFam" id="2.40.30.20:FF:000004">
    <property type="entry name" value="Riboflavin synthase, alpha subunit"/>
    <property type="match status" value="1"/>
</dbReference>
<reference evidence="12 13" key="1">
    <citation type="submission" date="2017-02" db="EMBL/GenBank/DDBJ databases">
        <title>Whole genome sequencing of Helicobacter bilis strain AAQJH.</title>
        <authorList>
            <person name="Conlan S."/>
            <person name="Thomas P.J."/>
            <person name="Mullikin J."/>
            <person name="Palmore T.N."/>
            <person name="Frank K.M."/>
            <person name="Segre J.A."/>
        </authorList>
    </citation>
    <scope>NUCLEOTIDE SEQUENCE [LARGE SCALE GENOMIC DNA]</scope>
    <source>
        <strain evidence="12 13">AAQJH</strain>
    </source>
</reference>
<dbReference type="SUPFAM" id="SSF63380">
    <property type="entry name" value="Riboflavin synthase domain-like"/>
    <property type="match status" value="2"/>
</dbReference>
<dbReference type="Pfam" id="PF00677">
    <property type="entry name" value="Lum_binding"/>
    <property type="match status" value="2"/>
</dbReference>
<dbReference type="PANTHER" id="PTHR21098:SF12">
    <property type="entry name" value="RIBOFLAVIN SYNTHASE"/>
    <property type="match status" value="1"/>
</dbReference>
<dbReference type="GO" id="GO:0009231">
    <property type="term" value="P:riboflavin biosynthetic process"/>
    <property type="evidence" value="ECO:0007669"/>
    <property type="project" value="UniProtKB-KW"/>
</dbReference>
<evidence type="ECO:0000259" key="11">
    <source>
        <dbReference type="PROSITE" id="PS51177"/>
    </source>
</evidence>
<dbReference type="KEGG" id="hbl:XJ32_01790"/>
<evidence type="ECO:0000256" key="8">
    <source>
        <dbReference type="ARBA" id="ARBA00022737"/>
    </source>
</evidence>